<evidence type="ECO:0000256" key="5">
    <source>
        <dbReference type="ARBA" id="ARBA00022840"/>
    </source>
</evidence>
<feature type="domain" description="ABC transporter" evidence="9">
    <location>
        <begin position="337"/>
        <end position="571"/>
    </location>
</feature>
<evidence type="ECO:0000256" key="7">
    <source>
        <dbReference type="ARBA" id="ARBA00023136"/>
    </source>
</evidence>
<proteinExistence type="inferred from homology"/>
<dbReference type="InterPro" id="IPR017871">
    <property type="entry name" value="ABC_transporter-like_CS"/>
</dbReference>
<dbReference type="SUPFAM" id="SSF52540">
    <property type="entry name" value="P-loop containing nucleoside triphosphate hydrolases"/>
    <property type="match status" value="1"/>
</dbReference>
<reference evidence="11" key="1">
    <citation type="submission" date="2023-05" db="EMBL/GenBank/DDBJ databases">
        <title>Comparative genomics of Bacillaceae isolates and their secondary metabolite potential.</title>
        <authorList>
            <person name="Song L."/>
            <person name="Nielsen L.J."/>
            <person name="Mohite O."/>
            <person name="Xu X."/>
            <person name="Weber T."/>
            <person name="Kovacs A.T."/>
        </authorList>
    </citation>
    <scope>NUCLEOTIDE SEQUENCE</scope>
    <source>
        <strain evidence="11">LY1</strain>
    </source>
</reference>
<dbReference type="PROSITE" id="PS00211">
    <property type="entry name" value="ABC_TRANSPORTER_1"/>
    <property type="match status" value="1"/>
</dbReference>
<keyword evidence="5 11" id="KW-0067">ATP-binding</keyword>
<dbReference type="InterPro" id="IPR003439">
    <property type="entry name" value="ABC_transporter-like_ATP-bd"/>
</dbReference>
<dbReference type="PROSITE" id="PS50929">
    <property type="entry name" value="ABC_TM1F"/>
    <property type="match status" value="1"/>
</dbReference>
<evidence type="ECO:0000256" key="6">
    <source>
        <dbReference type="ARBA" id="ARBA00022989"/>
    </source>
</evidence>
<dbReference type="SMART" id="SM00382">
    <property type="entry name" value="AAA"/>
    <property type="match status" value="1"/>
</dbReference>
<feature type="transmembrane region" description="Helical" evidence="8">
    <location>
        <begin position="244"/>
        <end position="265"/>
    </location>
</feature>
<dbReference type="GO" id="GO:0015421">
    <property type="term" value="F:ABC-type oligopeptide transporter activity"/>
    <property type="evidence" value="ECO:0007669"/>
    <property type="project" value="TreeGrafter"/>
</dbReference>
<feature type="transmembrane region" description="Helical" evidence="8">
    <location>
        <begin position="137"/>
        <end position="157"/>
    </location>
</feature>
<accession>A0AAX3WS64</accession>
<evidence type="ECO:0000256" key="4">
    <source>
        <dbReference type="ARBA" id="ARBA00022741"/>
    </source>
</evidence>
<dbReference type="InterPro" id="IPR011527">
    <property type="entry name" value="ABC1_TM_dom"/>
</dbReference>
<evidence type="ECO:0000256" key="3">
    <source>
        <dbReference type="ARBA" id="ARBA00022692"/>
    </source>
</evidence>
<protein>
    <submittedName>
        <fullName evidence="11">ABC transporter ATP-binding protein</fullName>
    </submittedName>
</protein>
<dbReference type="GO" id="GO:0005524">
    <property type="term" value="F:ATP binding"/>
    <property type="evidence" value="ECO:0007669"/>
    <property type="project" value="UniProtKB-KW"/>
</dbReference>
<dbReference type="PANTHER" id="PTHR43394:SF1">
    <property type="entry name" value="ATP-BINDING CASSETTE SUB-FAMILY B MEMBER 10, MITOCHONDRIAL"/>
    <property type="match status" value="1"/>
</dbReference>
<comment type="similarity">
    <text evidence="2">Belongs to the ABC transporter superfamily.</text>
</comment>
<feature type="transmembrane region" description="Helical" evidence="8">
    <location>
        <begin position="58"/>
        <end position="77"/>
    </location>
</feature>
<evidence type="ECO:0000256" key="1">
    <source>
        <dbReference type="ARBA" id="ARBA00004651"/>
    </source>
</evidence>
<dbReference type="InterPro" id="IPR003593">
    <property type="entry name" value="AAA+_ATPase"/>
</dbReference>
<dbReference type="Pfam" id="PF00664">
    <property type="entry name" value="ABC_membrane"/>
    <property type="match status" value="1"/>
</dbReference>
<dbReference type="Gene3D" id="1.20.1560.10">
    <property type="entry name" value="ABC transporter type 1, transmembrane domain"/>
    <property type="match status" value="1"/>
</dbReference>
<keyword evidence="3 8" id="KW-0812">Transmembrane</keyword>
<feature type="transmembrane region" description="Helical" evidence="8">
    <location>
        <begin position="163"/>
        <end position="184"/>
    </location>
</feature>
<dbReference type="FunFam" id="3.40.50.300:FF:000218">
    <property type="entry name" value="Multidrug ABC transporter ATP-binding protein"/>
    <property type="match status" value="1"/>
</dbReference>
<dbReference type="PROSITE" id="PS50893">
    <property type="entry name" value="ABC_TRANSPORTER_2"/>
    <property type="match status" value="1"/>
</dbReference>
<evidence type="ECO:0000256" key="2">
    <source>
        <dbReference type="ARBA" id="ARBA00005417"/>
    </source>
</evidence>
<comment type="subcellular location">
    <subcellularLocation>
        <location evidence="1">Cell membrane</location>
        <topology evidence="1">Multi-pass membrane protein</topology>
    </subcellularLocation>
</comment>
<feature type="domain" description="ABC transmembrane type-1" evidence="10">
    <location>
        <begin position="22"/>
        <end position="305"/>
    </location>
</feature>
<dbReference type="InterPro" id="IPR036640">
    <property type="entry name" value="ABC1_TM_sf"/>
</dbReference>
<dbReference type="RefSeq" id="WP_283869323.1">
    <property type="nucleotide sequence ID" value="NZ_CP126101.1"/>
</dbReference>
<dbReference type="GO" id="GO:0016887">
    <property type="term" value="F:ATP hydrolysis activity"/>
    <property type="evidence" value="ECO:0007669"/>
    <property type="project" value="InterPro"/>
</dbReference>
<gene>
    <name evidence="11" type="ORF">QNH24_20665</name>
</gene>
<evidence type="ECO:0000259" key="9">
    <source>
        <dbReference type="PROSITE" id="PS50893"/>
    </source>
</evidence>
<feature type="transmembrane region" description="Helical" evidence="8">
    <location>
        <begin position="20"/>
        <end position="46"/>
    </location>
</feature>
<evidence type="ECO:0000313" key="11">
    <source>
        <dbReference type="EMBL" id="WHY50678.1"/>
    </source>
</evidence>
<sequence>MNKYNFTWKRVLKLVNKKWILFVILLTVLINAAIAPLSPVIVMELIDNGFSGNGEYSFFSLVLMLLGIGILQIFVIGSQSLAMISLTSTITKNVRENLHSKLQEQPISFFTETKMGEMIARLNEEANSIGDTAIKPFVYTLQTILSLLATIVVMYSLNWKLTTIILLIIPILFIPLPFIGKFAYKFSKKLVESITELNNYIHKNLNINGVLLNKIYGRRKEINQEFYEQITAVKDLTMKQSYVAIGYDNFFMLATTLAPLLVYWFGRPGGALEITAGTAIAFTGYIASLFNPIQQIGQLSITLQQSKYVFERFFEYIDLPSYQSDEDGIKNMQGNKILINNVCFSYEEGTPTLKNISIEINEKEKVGIVGPSGSGKTTLGYLLARLYLPDSGNISIGSININNYDTNYYHKNVGMIVQEPYILNASIWENLKIANKEATENEIITATKNTFIHDKIMSLPEGYNTVVGERGYKLSGGEKQRLAIARVFLQNPKVIILDEATSALDTKTEHFLQVALTKLTKDRTVITIAHRITTLKDCDTIYVLKDGEIVERGKYETLLTDKESEFNKIYA</sequence>
<dbReference type="Pfam" id="PF00005">
    <property type="entry name" value="ABC_tran"/>
    <property type="match status" value="1"/>
</dbReference>
<dbReference type="PANTHER" id="PTHR43394">
    <property type="entry name" value="ATP-DEPENDENT PERMEASE MDL1, MITOCHONDRIAL"/>
    <property type="match status" value="1"/>
</dbReference>
<dbReference type="GO" id="GO:0005886">
    <property type="term" value="C:plasma membrane"/>
    <property type="evidence" value="ECO:0007669"/>
    <property type="project" value="UniProtKB-SubCell"/>
</dbReference>
<dbReference type="AlphaFoldDB" id="A0AAX3WS64"/>
<name>A0AAX3WS64_9BACI</name>
<dbReference type="SUPFAM" id="SSF90123">
    <property type="entry name" value="ABC transporter transmembrane region"/>
    <property type="match status" value="1"/>
</dbReference>
<evidence type="ECO:0000313" key="12">
    <source>
        <dbReference type="Proteomes" id="UP001178322"/>
    </source>
</evidence>
<dbReference type="InterPro" id="IPR027417">
    <property type="entry name" value="P-loop_NTPase"/>
</dbReference>
<dbReference type="Proteomes" id="UP001178322">
    <property type="component" value="Chromosome"/>
</dbReference>
<dbReference type="InterPro" id="IPR039421">
    <property type="entry name" value="Type_1_exporter"/>
</dbReference>
<dbReference type="Gene3D" id="3.40.50.300">
    <property type="entry name" value="P-loop containing nucleotide triphosphate hydrolases"/>
    <property type="match status" value="1"/>
</dbReference>
<keyword evidence="6 8" id="KW-1133">Transmembrane helix</keyword>
<keyword evidence="7 8" id="KW-0472">Membrane</keyword>
<keyword evidence="4" id="KW-0547">Nucleotide-binding</keyword>
<organism evidence="11 12">
    <name type="scientific">Lysinibacillus pakistanensis</name>
    <dbReference type="NCBI Taxonomy" id="759811"/>
    <lineage>
        <taxon>Bacteria</taxon>
        <taxon>Bacillati</taxon>
        <taxon>Bacillota</taxon>
        <taxon>Bacilli</taxon>
        <taxon>Bacillales</taxon>
        <taxon>Bacillaceae</taxon>
        <taxon>Lysinibacillus</taxon>
    </lineage>
</organism>
<dbReference type="EMBL" id="CP126101">
    <property type="protein sequence ID" value="WHY50678.1"/>
    <property type="molecule type" value="Genomic_DNA"/>
</dbReference>
<evidence type="ECO:0000256" key="8">
    <source>
        <dbReference type="SAM" id="Phobius"/>
    </source>
</evidence>
<evidence type="ECO:0000259" key="10">
    <source>
        <dbReference type="PROSITE" id="PS50929"/>
    </source>
</evidence>